<evidence type="ECO:0000256" key="4">
    <source>
        <dbReference type="PIRSR" id="PIRSR000106-2"/>
    </source>
</evidence>
<feature type="domain" description="Malic enzyme N-terminal" evidence="8">
    <location>
        <begin position="97"/>
        <end position="230"/>
    </location>
</feature>
<feature type="binding site" evidence="4">
    <location>
        <position position="368"/>
    </location>
    <ligand>
        <name>(S)-malate</name>
        <dbReference type="ChEBI" id="CHEBI:15589"/>
    </ligand>
</feature>
<dbReference type="InterPro" id="IPR001891">
    <property type="entry name" value="Malic_OxRdtase"/>
</dbReference>
<feature type="active site" description="Proton donor" evidence="3">
    <location>
        <position position="118"/>
    </location>
</feature>
<feature type="binding site" evidence="5">
    <location>
        <position position="216"/>
    </location>
    <ligand>
        <name>a divalent metal cation</name>
        <dbReference type="ChEBI" id="CHEBI:60240"/>
    </ligand>
</feature>
<feature type="active site" description="Proton acceptor" evidence="3">
    <location>
        <position position="173"/>
    </location>
</feature>
<dbReference type="PANTHER" id="PTHR43237:SF4">
    <property type="entry name" value="NADP-DEPENDENT MALIC ENZYME"/>
    <property type="match status" value="1"/>
</dbReference>
<keyword evidence="10" id="KW-1185">Reference proteome</keyword>
<dbReference type="EMBL" id="CP019633">
    <property type="protein sequence ID" value="AQQ08240.1"/>
    <property type="molecule type" value="Genomic_DNA"/>
</dbReference>
<organism evidence="9 10">
    <name type="scientific">Sedimentisphaera cyanobacteriorum</name>
    <dbReference type="NCBI Taxonomy" id="1940790"/>
    <lineage>
        <taxon>Bacteria</taxon>
        <taxon>Pseudomonadati</taxon>
        <taxon>Planctomycetota</taxon>
        <taxon>Phycisphaerae</taxon>
        <taxon>Sedimentisphaerales</taxon>
        <taxon>Sedimentisphaeraceae</taxon>
        <taxon>Sedimentisphaera</taxon>
    </lineage>
</organism>
<dbReference type="EC" id="1.1.1.40" evidence="9"/>
<reference evidence="10" key="1">
    <citation type="submission" date="2017-02" db="EMBL/GenBank/DDBJ databases">
        <title>Comparative genomics and description of representatives of a novel lineage of planctomycetes thriving in anoxic sediments.</title>
        <authorList>
            <person name="Spring S."/>
            <person name="Bunk B."/>
            <person name="Sproer C."/>
            <person name="Klenk H.-P."/>
        </authorList>
    </citation>
    <scope>NUCLEOTIDE SEQUENCE [LARGE SCALE GENOMIC DNA]</scope>
    <source>
        <strain evidence="10">L21-RPul-D3</strain>
    </source>
</reference>
<dbReference type="PIRSF" id="PIRSF000106">
    <property type="entry name" value="ME"/>
    <property type="match status" value="1"/>
</dbReference>
<sequence>MSNHKKSLQEHFGANHIYRIKFTSLRKNTAEILASVNTQETSISSLNTIEGDGQSAALEMNLFSNSRQAALNALETLKSGGGEIQEFTDLVEESRLGGIIEVKSKKKIESLTDLRMVYTPGVAAACKAIAESPEAVSRVTGIGSRVAIVSDGTAVLGLGDIGPKASMPVMEGKAAIFSEFVEISGVPIVLDTKKPDEIIETVKHISPSFGAIQLEDIAAPACFEIEQKLDSMLDIPVFHDDQHATATVVLAALINAVKITEKKPQDCSAVIIGAGAAGYAITKILLEYGIKDIVVYDAGGAIYNGRKEQMNPYTQEIAELTNQNSISGPLEEGFKDRDIFIGVARPDIVSGELISSMADKPIVFPLSNPKGEISVQEALEAGAAVSADGRTINNALAFPGIFRGALDSGAKTVTAAMKLAAAQSLAAQSEGGMLLPDMIDRNIHIKVSKAVFNAAAKG</sequence>
<evidence type="ECO:0000256" key="6">
    <source>
        <dbReference type="RuleBase" id="RU003427"/>
    </source>
</evidence>
<dbReference type="InterPro" id="IPR012301">
    <property type="entry name" value="Malic_N_dom"/>
</dbReference>
<feature type="binding site" evidence="5">
    <location>
        <position position="241"/>
    </location>
    <ligand>
        <name>a divalent metal cation</name>
        <dbReference type="ChEBI" id="CHEBI:60240"/>
    </ligand>
</feature>
<dbReference type="Pfam" id="PF00390">
    <property type="entry name" value="malic"/>
    <property type="match status" value="1"/>
</dbReference>
<dbReference type="InterPro" id="IPR012302">
    <property type="entry name" value="Malic_NAD-bd"/>
</dbReference>
<protein>
    <submittedName>
        <fullName evidence="9">NADP-dependent malic enzyme</fullName>
        <ecNumber evidence="9">1.1.1.40</ecNumber>
    </submittedName>
</protein>
<dbReference type="SMART" id="SM00919">
    <property type="entry name" value="Malic_M"/>
    <property type="match status" value="1"/>
</dbReference>
<dbReference type="Gene3D" id="3.40.50.720">
    <property type="entry name" value="NAD(P)-binding Rossmann-like Domain"/>
    <property type="match status" value="1"/>
</dbReference>
<proteinExistence type="inferred from homology"/>
<feature type="domain" description="Malic enzyme NAD-binding" evidence="7">
    <location>
        <begin position="242"/>
        <end position="456"/>
    </location>
</feature>
<name>A0A1Q2HLM0_9BACT</name>
<dbReference type="STRING" id="1940790.L21SP3_00016"/>
<evidence type="ECO:0000259" key="7">
    <source>
        <dbReference type="SMART" id="SM00919"/>
    </source>
</evidence>
<dbReference type="SUPFAM" id="SSF51735">
    <property type="entry name" value="NAD(P)-binding Rossmann-fold domains"/>
    <property type="match status" value="1"/>
</dbReference>
<dbReference type="GO" id="GO:0004473">
    <property type="term" value="F:malate dehydrogenase (decarboxylating) (NADP+) activity"/>
    <property type="evidence" value="ECO:0007669"/>
    <property type="project" value="UniProtKB-EC"/>
</dbReference>
<dbReference type="SUPFAM" id="SSF53223">
    <property type="entry name" value="Aminoacid dehydrogenase-like, N-terminal domain"/>
    <property type="match status" value="1"/>
</dbReference>
<dbReference type="PANTHER" id="PTHR43237">
    <property type="entry name" value="NADP-DEPENDENT MALIC ENZYME"/>
    <property type="match status" value="1"/>
</dbReference>
<dbReference type="InterPro" id="IPR046346">
    <property type="entry name" value="Aminoacid_DH-like_N_sf"/>
</dbReference>
<comment type="cofactor">
    <cofactor evidence="5">
        <name>Mg(2+)</name>
        <dbReference type="ChEBI" id="CHEBI:18420"/>
    </cofactor>
    <cofactor evidence="5">
        <name>Mn(2+)</name>
        <dbReference type="ChEBI" id="CHEBI:29035"/>
    </cofactor>
    <text evidence="5">Divalent metal cations. Prefers magnesium or manganese.</text>
</comment>
<keyword evidence="2 9" id="KW-0560">Oxidoreductase</keyword>
<accession>A0A1Q2HLM0</accession>
<evidence type="ECO:0000313" key="10">
    <source>
        <dbReference type="Proteomes" id="UP000188273"/>
    </source>
</evidence>
<dbReference type="Pfam" id="PF03949">
    <property type="entry name" value="Malic_M"/>
    <property type="match status" value="1"/>
</dbReference>
<feature type="binding site" evidence="5">
    <location>
        <position position="215"/>
    </location>
    <ligand>
        <name>a divalent metal cation</name>
        <dbReference type="ChEBI" id="CHEBI:60240"/>
    </ligand>
</feature>
<evidence type="ECO:0000313" key="9">
    <source>
        <dbReference type="EMBL" id="AQQ08240.1"/>
    </source>
</evidence>
<evidence type="ECO:0000256" key="5">
    <source>
        <dbReference type="PIRSR" id="PIRSR000106-3"/>
    </source>
</evidence>
<dbReference type="InterPro" id="IPR036291">
    <property type="entry name" value="NAD(P)-bd_dom_sf"/>
</dbReference>
<dbReference type="KEGG" id="pbu:L21SP3_00016"/>
<gene>
    <name evidence="9" type="primary">maeB</name>
    <name evidence="9" type="ORF">L21SP3_00016</name>
</gene>
<evidence type="ECO:0000256" key="1">
    <source>
        <dbReference type="ARBA" id="ARBA00008785"/>
    </source>
</evidence>
<dbReference type="Proteomes" id="UP000188273">
    <property type="component" value="Chromosome"/>
</dbReference>
<dbReference type="GO" id="GO:0046872">
    <property type="term" value="F:metal ion binding"/>
    <property type="evidence" value="ECO:0007669"/>
    <property type="project" value="UniProtKB-KW"/>
</dbReference>
<dbReference type="AlphaFoldDB" id="A0A1Q2HLM0"/>
<dbReference type="SMART" id="SM01274">
    <property type="entry name" value="malic"/>
    <property type="match status" value="1"/>
</dbReference>
<comment type="similarity">
    <text evidence="1 6">Belongs to the malic enzymes family.</text>
</comment>
<evidence type="ECO:0000256" key="3">
    <source>
        <dbReference type="PIRSR" id="PIRSR000106-1"/>
    </source>
</evidence>
<evidence type="ECO:0000256" key="2">
    <source>
        <dbReference type="ARBA" id="ARBA00023002"/>
    </source>
</evidence>
<dbReference type="Gene3D" id="3.40.50.10380">
    <property type="entry name" value="Malic enzyme, N-terminal domain"/>
    <property type="match status" value="1"/>
</dbReference>
<feature type="binding site" evidence="4">
    <location>
        <position position="393"/>
    </location>
    <ligand>
        <name>(S)-malate</name>
        <dbReference type="ChEBI" id="CHEBI:15589"/>
    </ligand>
</feature>
<dbReference type="RefSeq" id="WP_227806776.1">
    <property type="nucleotide sequence ID" value="NZ_CP019633.1"/>
</dbReference>
<dbReference type="InterPro" id="IPR037062">
    <property type="entry name" value="Malic_N_dom_sf"/>
</dbReference>
<dbReference type="PRINTS" id="PR00072">
    <property type="entry name" value="MALOXRDTASE"/>
</dbReference>
<evidence type="ECO:0000259" key="8">
    <source>
        <dbReference type="SMART" id="SM01274"/>
    </source>
</evidence>
<dbReference type="GO" id="GO:0051287">
    <property type="term" value="F:NAD binding"/>
    <property type="evidence" value="ECO:0007669"/>
    <property type="project" value="InterPro"/>
</dbReference>
<dbReference type="InterPro" id="IPR051674">
    <property type="entry name" value="Malate_Decarboxylase"/>
</dbReference>
<keyword evidence="5 6" id="KW-0479">Metal-binding</keyword>